<proteinExistence type="predicted"/>
<dbReference type="EMBL" id="CP009518">
    <property type="protein sequence ID" value="AKB84510.1"/>
    <property type="molecule type" value="Genomic_DNA"/>
</dbReference>
<dbReference type="OrthoDB" id="132880at2157"/>
<dbReference type="GeneID" id="24892950"/>
<gene>
    <name evidence="1" type="ORF">MCMEM_0457</name>
</gene>
<dbReference type="KEGG" id="mmet:MCMEM_0457"/>
<keyword evidence="2" id="KW-1185">Reference proteome</keyword>
<dbReference type="Proteomes" id="UP000033048">
    <property type="component" value="Chromosome"/>
</dbReference>
<dbReference type="Pfam" id="PF04250">
    <property type="entry name" value="DUF429"/>
    <property type="match status" value="1"/>
</dbReference>
<dbReference type="PATRIC" id="fig|1434104.5.peg.494"/>
<accession>A0A0E3WZ82</accession>
<reference evidence="1 2" key="1">
    <citation type="submission" date="2014-07" db="EMBL/GenBank/DDBJ databases">
        <title>Methanogenic archaea and the global carbon cycle.</title>
        <authorList>
            <person name="Henriksen J.R."/>
            <person name="Luke J."/>
            <person name="Reinhart S."/>
            <person name="Benedict M.N."/>
            <person name="Youngblut N.D."/>
            <person name="Metcalf M.E."/>
            <person name="Whitaker R.J."/>
            <person name="Metcalf W.W."/>
        </authorList>
    </citation>
    <scope>NUCLEOTIDE SEQUENCE [LARGE SCALE GENOMIC DNA]</scope>
    <source>
        <strain evidence="1 2">MM1</strain>
    </source>
</reference>
<dbReference type="RefSeq" id="WP_048204710.1">
    <property type="nucleotide sequence ID" value="NZ_CP009518.1"/>
</dbReference>
<evidence type="ECO:0000313" key="1">
    <source>
        <dbReference type="EMBL" id="AKB84510.1"/>
    </source>
</evidence>
<dbReference type="AlphaFoldDB" id="A0A0E3WZ82"/>
<evidence type="ECO:0000313" key="2">
    <source>
        <dbReference type="Proteomes" id="UP000033048"/>
    </source>
</evidence>
<sequence>MNFIGVDGCKGGWFAIRFSETNDIDVEVFSNISNLWEKYNENSLILIDIPIGLREKHPNGRSCDVEARKILGAPRQNSVFPVPGRQAIHENDYESACSVNEKHLGKRIPIYAWGIVPKIREVDNFLLNNHSAREYIMEIHPELCFNFLAGRPMQYSKKDDEGITERLEVLKQFCPSANEIFQSSLSRFKRKEVAEDDILDALSAAITAKLGCKYGFSSIPRVDEFDSKGLPMRMVYFDNHIHYL</sequence>
<evidence type="ECO:0008006" key="3">
    <source>
        <dbReference type="Google" id="ProtNLM"/>
    </source>
</evidence>
<dbReference type="HOGENOM" id="CLU_080977_1_0_2"/>
<name>A0A0E3WZ82_METMT</name>
<protein>
    <recommendedName>
        <fullName evidence="3">DUF429 domain-containing protein</fullName>
    </recommendedName>
</protein>
<organism evidence="1 2">
    <name type="scientific">Methanococcoides methylutens MM1</name>
    <dbReference type="NCBI Taxonomy" id="1434104"/>
    <lineage>
        <taxon>Archaea</taxon>
        <taxon>Methanobacteriati</taxon>
        <taxon>Methanobacteriota</taxon>
        <taxon>Stenosarchaea group</taxon>
        <taxon>Methanomicrobia</taxon>
        <taxon>Methanosarcinales</taxon>
        <taxon>Methanosarcinaceae</taxon>
        <taxon>Methanococcoides</taxon>
    </lineage>
</organism>
<dbReference type="InterPro" id="IPR007362">
    <property type="entry name" value="DUF429"/>
</dbReference>